<protein>
    <recommendedName>
        <fullName evidence="4">DUF1499 domain-containing protein</fullName>
    </recommendedName>
</protein>
<dbReference type="Proteomes" id="UP000192656">
    <property type="component" value="Unassembled WGS sequence"/>
</dbReference>
<feature type="transmembrane region" description="Helical" evidence="1">
    <location>
        <begin position="52"/>
        <end position="76"/>
    </location>
</feature>
<keyword evidence="1" id="KW-0472">Membrane</keyword>
<dbReference type="STRING" id="937218.SAMN06297251_1046"/>
<keyword evidence="1" id="KW-1133">Transmembrane helix</keyword>
<dbReference type="RefSeq" id="WP_084409153.1">
    <property type="nucleotide sequence ID" value="NZ_FWXR01000004.1"/>
</dbReference>
<evidence type="ECO:0000313" key="3">
    <source>
        <dbReference type="Proteomes" id="UP000192656"/>
    </source>
</evidence>
<accession>A0A1W2A8F1</accession>
<dbReference type="Pfam" id="PF07386">
    <property type="entry name" value="DUF1499"/>
    <property type="match status" value="1"/>
</dbReference>
<proteinExistence type="predicted"/>
<feature type="transmembrane region" description="Helical" evidence="1">
    <location>
        <begin position="21"/>
        <end position="40"/>
    </location>
</feature>
<gene>
    <name evidence="2" type="ORF">SAMN06297251_1046</name>
</gene>
<evidence type="ECO:0000256" key="1">
    <source>
        <dbReference type="SAM" id="Phobius"/>
    </source>
</evidence>
<sequence length="314" mass="32437">MSRSVVTLPPQGHYLRGRVRFANLAARAAGFALLLMLVGIPVYRIGGITPQALIAVLLLAFALALGALVVSLAGLASAWFQAARGGGAALRAAILSTLALAPFLVLILIGTSNPRANSAATEGLAAIDVSNAAPLRPASPADAFLRGPSGRLAMLGASANPSVLPSARYDAAPVEIAAAVEDALKALGWEVEEIVAGEPGQESGGGPLGVIHDSGAIPIPTPRAEIDSPNASAAAFSLPERNLYRVTAVARDFIFALPSDVAIRIAGNGDETFVDLRSVSRETGIDLGQNRRFIEAFLQQLNFEMAGEESLSLF</sequence>
<dbReference type="AlphaFoldDB" id="A0A1W2A8F1"/>
<reference evidence="2 3" key="1">
    <citation type="submission" date="2017-04" db="EMBL/GenBank/DDBJ databases">
        <authorList>
            <person name="Afonso C.L."/>
            <person name="Miller P.J."/>
            <person name="Scott M.A."/>
            <person name="Spackman E."/>
            <person name="Goraichik I."/>
            <person name="Dimitrov K.M."/>
            <person name="Suarez D.L."/>
            <person name="Swayne D.E."/>
        </authorList>
    </citation>
    <scope>NUCLEOTIDE SEQUENCE [LARGE SCALE GENOMIC DNA]</scope>
    <source>
        <strain evidence="2 3">CGMCC 1.10972</strain>
    </source>
</reference>
<evidence type="ECO:0008006" key="4">
    <source>
        <dbReference type="Google" id="ProtNLM"/>
    </source>
</evidence>
<name>A0A1W2A8F1_9HYPH</name>
<evidence type="ECO:0000313" key="2">
    <source>
        <dbReference type="EMBL" id="SMC56558.1"/>
    </source>
</evidence>
<organism evidence="2 3">
    <name type="scientific">Fulvimarina manganoxydans</name>
    <dbReference type="NCBI Taxonomy" id="937218"/>
    <lineage>
        <taxon>Bacteria</taxon>
        <taxon>Pseudomonadati</taxon>
        <taxon>Pseudomonadota</taxon>
        <taxon>Alphaproteobacteria</taxon>
        <taxon>Hyphomicrobiales</taxon>
        <taxon>Aurantimonadaceae</taxon>
        <taxon>Fulvimarina</taxon>
    </lineage>
</organism>
<dbReference type="EMBL" id="FWXR01000004">
    <property type="protein sequence ID" value="SMC56558.1"/>
    <property type="molecule type" value="Genomic_DNA"/>
</dbReference>
<dbReference type="InterPro" id="IPR010865">
    <property type="entry name" value="DUF1499"/>
</dbReference>
<keyword evidence="1" id="KW-0812">Transmembrane</keyword>
<dbReference type="OrthoDB" id="1523552at2"/>
<keyword evidence="3" id="KW-1185">Reference proteome</keyword>
<feature type="transmembrane region" description="Helical" evidence="1">
    <location>
        <begin position="88"/>
        <end position="109"/>
    </location>
</feature>